<comment type="pathway">
    <text evidence="5">Cofactor biosynthesis; ubiquinone biosynthesis.</text>
</comment>
<organism evidence="7">
    <name type="scientific">Rhodotorula toruloides</name>
    <name type="common">Yeast</name>
    <name type="synonym">Rhodosporidium toruloides</name>
    <dbReference type="NCBI Taxonomy" id="5286"/>
    <lineage>
        <taxon>Eukaryota</taxon>
        <taxon>Fungi</taxon>
        <taxon>Dikarya</taxon>
        <taxon>Basidiomycota</taxon>
        <taxon>Pucciniomycotina</taxon>
        <taxon>Microbotryomycetes</taxon>
        <taxon>Sporidiobolales</taxon>
        <taxon>Sporidiobolaceae</taxon>
        <taxon>Rhodotorula</taxon>
    </lineage>
</organism>
<name>A0A061BID8_RHOTO</name>
<feature type="binding site" evidence="5">
    <location>
        <position position="217"/>
    </location>
    <ligand>
        <name>S-adenosyl-L-methionine</name>
        <dbReference type="ChEBI" id="CHEBI:59789"/>
    </ligand>
</feature>
<dbReference type="OrthoDB" id="3265906at2759"/>
<feature type="binding site" evidence="5">
    <location>
        <position position="98"/>
    </location>
    <ligand>
        <name>S-adenosyl-L-methionine</name>
        <dbReference type="ChEBI" id="CHEBI:59789"/>
    </ligand>
</feature>
<dbReference type="GO" id="GO:0061542">
    <property type="term" value="F:3-demethylubiquinol 3-O-methyltransferase activity"/>
    <property type="evidence" value="ECO:0007669"/>
    <property type="project" value="UniProtKB-UniRule"/>
</dbReference>
<evidence type="ECO:0000256" key="6">
    <source>
        <dbReference type="SAM" id="MobiDB-lite"/>
    </source>
</evidence>
<dbReference type="EMBL" id="LK052948">
    <property type="protein sequence ID" value="CDR46760.1"/>
    <property type="molecule type" value="Genomic_DNA"/>
</dbReference>
<proteinExistence type="inferred from homology"/>
<feature type="binding site" evidence="5">
    <location>
        <position position="129"/>
    </location>
    <ligand>
        <name>S-adenosyl-L-methionine</name>
        <dbReference type="ChEBI" id="CHEBI:59789"/>
    </ligand>
</feature>
<evidence type="ECO:0000256" key="4">
    <source>
        <dbReference type="ARBA" id="ARBA00022691"/>
    </source>
</evidence>
<keyword evidence="5" id="KW-0496">Mitochondrion</keyword>
<dbReference type="SUPFAM" id="SSF53335">
    <property type="entry name" value="S-adenosyl-L-methionine-dependent methyltransferases"/>
    <property type="match status" value="1"/>
</dbReference>
<comment type="cofactor">
    <cofactor evidence="5">
        <name>Mg(2+)</name>
        <dbReference type="ChEBI" id="CHEBI:18420"/>
    </cofactor>
</comment>
<comment type="subcellular location">
    <subcellularLocation>
        <location evidence="5">Mitochondrion inner membrane</location>
        <topology evidence="5">Peripheral membrane protein</topology>
        <orientation evidence="5">Matrix side</orientation>
    </subcellularLocation>
</comment>
<keyword evidence="4 5" id="KW-0949">S-adenosyl-L-methionine</keyword>
<feature type="binding site" evidence="5">
    <location>
        <position position="150"/>
    </location>
    <ligand>
        <name>S-adenosyl-L-methionine</name>
        <dbReference type="ChEBI" id="CHEBI:59789"/>
    </ligand>
</feature>
<keyword evidence="5" id="KW-0999">Mitochondrion inner membrane</keyword>
<keyword evidence="1 5" id="KW-0489">Methyltransferase</keyword>
<keyword evidence="5" id="KW-0479">Metal-binding</keyword>
<evidence type="ECO:0000313" key="7">
    <source>
        <dbReference type="EMBL" id="CDR46760.1"/>
    </source>
</evidence>
<dbReference type="InterPro" id="IPR029063">
    <property type="entry name" value="SAM-dependent_MTases_sf"/>
</dbReference>
<comment type="similarity">
    <text evidence="5">Belongs to the class I-like SAM-binding methyltransferase superfamily. UbiG/COQ3 family.</text>
</comment>
<dbReference type="PANTHER" id="PTHR43464">
    <property type="entry name" value="METHYLTRANSFERASE"/>
    <property type="match status" value="1"/>
</dbReference>
<dbReference type="GO" id="GO:0046872">
    <property type="term" value="F:metal ion binding"/>
    <property type="evidence" value="ECO:0007669"/>
    <property type="project" value="UniProtKB-KW"/>
</dbReference>
<dbReference type="AlphaFoldDB" id="A0A061BID8"/>
<dbReference type="InterPro" id="IPR010233">
    <property type="entry name" value="UbiG_MeTrfase"/>
</dbReference>
<gene>
    <name evidence="5" type="primary">COQ3</name>
    <name evidence="7" type="ORF">RHTO0S_13e01178g</name>
</gene>
<dbReference type="EC" id="2.1.1.114" evidence="5"/>
<dbReference type="HAMAP" id="MF_00472">
    <property type="entry name" value="UbiG"/>
    <property type="match status" value="1"/>
</dbReference>
<feature type="binding site" evidence="5">
    <location>
        <position position="222"/>
    </location>
    <ligand>
        <name>Mg(2+)</name>
        <dbReference type="ChEBI" id="CHEBI:18420"/>
    </ligand>
</feature>
<feature type="binding site" evidence="5">
    <location>
        <position position="221"/>
    </location>
    <ligand>
        <name>Mg(2+)</name>
        <dbReference type="ChEBI" id="CHEBI:18420"/>
    </ligand>
</feature>
<dbReference type="Gene3D" id="3.40.50.150">
    <property type="entry name" value="Vaccinia Virus protein VP39"/>
    <property type="match status" value="1"/>
</dbReference>
<dbReference type="NCBIfam" id="TIGR01983">
    <property type="entry name" value="UbiG"/>
    <property type="match status" value="1"/>
</dbReference>
<accession>A0A061BID8</accession>
<dbReference type="UniPathway" id="UPA00232"/>
<evidence type="ECO:0000256" key="3">
    <source>
        <dbReference type="ARBA" id="ARBA00022688"/>
    </source>
</evidence>
<dbReference type="Pfam" id="PF13489">
    <property type="entry name" value="Methyltransf_23"/>
    <property type="match status" value="1"/>
</dbReference>
<evidence type="ECO:0000256" key="1">
    <source>
        <dbReference type="ARBA" id="ARBA00022603"/>
    </source>
</evidence>
<feature type="compositionally biased region" description="Low complexity" evidence="6">
    <location>
        <begin position="34"/>
        <end position="55"/>
    </location>
</feature>
<dbReference type="GO" id="GO:0031314">
    <property type="term" value="C:extrinsic component of mitochondrial inner membrane"/>
    <property type="evidence" value="ECO:0007669"/>
    <property type="project" value="UniProtKB-UniRule"/>
</dbReference>
<evidence type="ECO:0000256" key="2">
    <source>
        <dbReference type="ARBA" id="ARBA00022679"/>
    </source>
</evidence>
<keyword evidence="2 5" id="KW-0808">Transferase</keyword>
<comment type="function">
    <text evidence="5">O-methyltransferase required for two non-consecutive steps during ubiquinone biosynthesis. Catalyzes the 2 O-methylation of 3,4-dihydroxy-5-(all-trans-polyprenyl)benzoic acid into 4-hydroxy-3-methoxy-5-(all-trans-polyprenyl)benzoic acid. Also catalyzes the last step of ubiquinone biosynthesis by mediating methylation of 3-demethylubiquinone into ubiquinone. Also able to mediate the methylation of 3-demethylubiquinol into ubiquinol.</text>
</comment>
<keyword evidence="5" id="KW-0460">Magnesium</keyword>
<dbReference type="GO" id="GO:0010420">
    <property type="term" value="F:polyprenyldihydroxybenzoate methyltransferase activity"/>
    <property type="evidence" value="ECO:0007669"/>
    <property type="project" value="UniProtKB-UniRule"/>
</dbReference>
<dbReference type="CDD" id="cd02440">
    <property type="entry name" value="AdoMet_MTases"/>
    <property type="match status" value="1"/>
</dbReference>
<sequence>MLRSSASGRLARAFRHAQSAPSLSASLPTVSSPLPNLITSASSTTSSRRTLTTSRPSQHQKSTNTISASEISHFSALSAHWWDPTGEFGLLHRMNPARIEVLRDEILRVEEVDVESGRWLEGRSGLDVGCGGGIFAESLARLGADTLAIDASASNITTAQTHASLDPSLNLLNSPISIPSSSSSSSSSRPTNSLEYRHCAAEDLVKEGKQFDVVCAMEVVEHVEDPRGFLECLMQLTKPGGHLILSTISRTPLAELLTITLAEDVLRLVTPGTHTYHKYLRPTELRDFFREKGWEAFETRGVPYDPVNGKWRLLDPGAMGGWGEMVNYFAAVRRPKV</sequence>
<dbReference type="EC" id="2.1.1.-" evidence="5"/>
<feature type="region of interest" description="Disordered" evidence="6">
    <location>
        <begin position="34"/>
        <end position="66"/>
    </location>
</feature>
<comment type="catalytic activity">
    <reaction evidence="5">
        <text>a 3-demethylubiquinone + S-adenosyl-L-methionine = a ubiquinone + S-adenosyl-L-homocysteine</text>
        <dbReference type="Rhea" id="RHEA:81215"/>
        <dbReference type="Rhea" id="RHEA-COMP:9565"/>
        <dbReference type="Rhea" id="RHEA-COMP:19654"/>
        <dbReference type="ChEBI" id="CHEBI:16389"/>
        <dbReference type="ChEBI" id="CHEBI:57856"/>
        <dbReference type="ChEBI" id="CHEBI:59789"/>
        <dbReference type="ChEBI" id="CHEBI:231825"/>
    </reaction>
</comment>
<protein>
    <recommendedName>
        <fullName evidence="5">Ubiquinone biosynthesis O-methyltransferase, mitochondrial</fullName>
    </recommendedName>
    <alternativeName>
        <fullName evidence="5">3-demethylubiquinol 3-O-methyltransferase</fullName>
        <ecNumber evidence="5">2.1.1.64</ecNumber>
    </alternativeName>
    <alternativeName>
        <fullName evidence="5">3-demethylubiquinone 3-O-methyltransferase</fullName>
        <ecNumber evidence="5">2.1.1.-</ecNumber>
    </alternativeName>
    <alternativeName>
        <fullName evidence="5">Polyprenyldihydroxybenzoate methyltransferase</fullName>
        <ecNumber evidence="5">2.1.1.114</ecNumber>
    </alternativeName>
</protein>
<evidence type="ECO:0000256" key="5">
    <source>
        <dbReference type="HAMAP-Rule" id="MF_03190"/>
    </source>
</evidence>
<dbReference type="EC" id="2.1.1.64" evidence="5"/>
<keyword evidence="3 5" id="KW-0831">Ubiquinone biosynthesis</keyword>
<dbReference type="GO" id="GO:0032259">
    <property type="term" value="P:methylation"/>
    <property type="evidence" value="ECO:0007669"/>
    <property type="project" value="UniProtKB-KW"/>
</dbReference>
<reference evidence="7" key="1">
    <citation type="journal article" date="2014" name="Genome Announc.">
        <title>Draft genome sequence of Rhodosporidium toruloides CECT1137, an oleaginous yeast of biotechnological interest.</title>
        <authorList>
            <person name="Morin N."/>
            <person name="Calcas X."/>
            <person name="Devillers H."/>
            <person name="Durrens P."/>
            <person name="Sherman D.J."/>
            <person name="Nicaud J.-M."/>
            <person name="Neuveglise C."/>
        </authorList>
    </citation>
    <scope>NUCLEOTIDE SEQUENCE</scope>
    <source>
        <strain evidence="7">CECT1137</strain>
    </source>
</reference>
<feature type="binding site" evidence="5">
    <location>
        <position position="218"/>
    </location>
    <ligand>
        <name>Mg(2+)</name>
        <dbReference type="ChEBI" id="CHEBI:18420"/>
    </ligand>
</feature>
<comment type="catalytic activity">
    <reaction evidence="5">
        <text>a 3-demethylubiquinol + S-adenosyl-L-methionine = a ubiquinol + S-adenosyl-L-homocysteine + H(+)</text>
        <dbReference type="Rhea" id="RHEA:44380"/>
        <dbReference type="Rhea" id="RHEA-COMP:9566"/>
        <dbReference type="Rhea" id="RHEA-COMP:10914"/>
        <dbReference type="ChEBI" id="CHEBI:15378"/>
        <dbReference type="ChEBI" id="CHEBI:17976"/>
        <dbReference type="ChEBI" id="CHEBI:57856"/>
        <dbReference type="ChEBI" id="CHEBI:59789"/>
        <dbReference type="ChEBI" id="CHEBI:84422"/>
        <dbReference type="EC" id="2.1.1.64"/>
    </reaction>
</comment>
<comment type="catalytic activity">
    <reaction evidence="5">
        <text>a 3,4-dihydroxy-5-(all-trans-polyprenyl)benzoate + S-adenosyl-L-methionine = a 4-hydroxy-3-methoxy-5-(all-trans-polyprenyl)benzoate + S-adenosyl-L-homocysteine + H(+)</text>
        <dbReference type="Rhea" id="RHEA:44452"/>
        <dbReference type="Rhea" id="RHEA-COMP:10930"/>
        <dbReference type="Rhea" id="RHEA-COMP:10931"/>
        <dbReference type="ChEBI" id="CHEBI:15378"/>
        <dbReference type="ChEBI" id="CHEBI:57856"/>
        <dbReference type="ChEBI" id="CHEBI:59789"/>
        <dbReference type="ChEBI" id="CHEBI:64694"/>
        <dbReference type="ChEBI" id="CHEBI:84443"/>
        <dbReference type="EC" id="2.1.1.114"/>
    </reaction>
</comment>
<dbReference type="PANTHER" id="PTHR43464:SF19">
    <property type="entry name" value="UBIQUINONE BIOSYNTHESIS O-METHYLTRANSFERASE, MITOCHONDRIAL"/>
    <property type="match status" value="1"/>
</dbReference>
<feature type="compositionally biased region" description="Polar residues" evidence="6">
    <location>
        <begin position="56"/>
        <end position="66"/>
    </location>
</feature>
<keyword evidence="5" id="KW-0472">Membrane</keyword>
<dbReference type="GO" id="GO:0120537">
    <property type="term" value="F:3-demethylubiquinone 3-O-methyltransferase activity"/>
    <property type="evidence" value="ECO:0007669"/>
    <property type="project" value="RHEA"/>
</dbReference>
<comment type="subunit">
    <text evidence="5">Component of a multi-subunit COQ enzyme complex, composed of at least COQ3, COQ4, COQ5, COQ6, COQ7 and COQ9.</text>
</comment>